<protein>
    <submittedName>
        <fullName evidence="1">Uncharacterized protein</fullName>
    </submittedName>
</protein>
<evidence type="ECO:0000313" key="2">
    <source>
        <dbReference type="Proteomes" id="UP000434907"/>
    </source>
</evidence>
<reference evidence="1 2" key="1">
    <citation type="submission" date="2018-12" db="EMBL/GenBank/DDBJ databases">
        <authorList>
            <person name="Shneider M.M."/>
            <person name="Kabilov M.R."/>
            <person name="Miroshnikov K.A."/>
        </authorList>
    </citation>
    <scope>NUCLEOTIDE SEQUENCE [LARGE SCALE GENOMIC DNA]</scope>
</reference>
<name>A0A678ZKA4_9CAUD</name>
<sequence>MATKLVVGQPVKVVDTDTMADGLVTYVCRIWQGVPYIVGATGMKIPVASDHNLKKLLEIGDIVSYRRGSGLWVVRKFSADGKISIEVEEGSSIKFKASFDELKRKSKVREDNMKRLYVGQPVQIIGEFASTVKNITTKIVSSHHNNQFMVDGSAFNVPANACYDAQFLKPMLTLGERVTILRDGFFSKGDVVTIQAFQPESVLVSEGDNTDISIPLGDLIEIGSEKGQPTDSIFIDIRNGLIVQGMKLVTSTNSNYLMVNIEDGREYLYSKTEYAFYQRVK</sequence>
<gene>
    <name evidence="1" type="ORF">Arno18_128</name>
</gene>
<dbReference type="EMBL" id="MK290738">
    <property type="protein sequence ID" value="AZV02314.1"/>
    <property type="molecule type" value="Genomic_DNA"/>
</dbReference>
<organism evidence="1 2">
    <name type="scientific">Pectobacterium phage Arno18</name>
    <dbReference type="NCBI Taxonomy" id="2500578"/>
    <lineage>
        <taxon>Viruses</taxon>
        <taxon>Duplodnaviria</taxon>
        <taxon>Heunggongvirae</taxon>
        <taxon>Uroviricota</taxon>
        <taxon>Caudoviricetes</taxon>
        <taxon>Andersonviridae</taxon>
        <taxon>Andersonviridae incertae sedis</taxon>
        <taxon>Arnovirus</taxon>
        <taxon>Arnovirus arno18</taxon>
    </lineage>
</organism>
<accession>A0A678ZKA4</accession>
<proteinExistence type="predicted"/>
<dbReference type="Proteomes" id="UP000434907">
    <property type="component" value="Segment"/>
</dbReference>
<evidence type="ECO:0000313" key="1">
    <source>
        <dbReference type="EMBL" id="AZV02314.1"/>
    </source>
</evidence>
<keyword evidence="2" id="KW-1185">Reference proteome</keyword>